<protein>
    <submittedName>
        <fullName evidence="1">DNA-damage-repair/toleration protein DRT102</fullName>
    </submittedName>
</protein>
<evidence type="ECO:0000313" key="2">
    <source>
        <dbReference type="Proteomes" id="UP000327157"/>
    </source>
</evidence>
<name>A0A5N5IGT6_9ROSA</name>
<accession>A0A5N5IGT6</accession>
<dbReference type="EMBL" id="SMOL01000060">
    <property type="protein sequence ID" value="KAB2634494.1"/>
    <property type="molecule type" value="Genomic_DNA"/>
</dbReference>
<evidence type="ECO:0000313" key="1">
    <source>
        <dbReference type="EMBL" id="KAB2634494.1"/>
    </source>
</evidence>
<keyword evidence="2" id="KW-1185">Reference proteome</keyword>
<dbReference type="Proteomes" id="UP000327157">
    <property type="component" value="Unassembled WGS sequence"/>
</dbReference>
<proteinExistence type="predicted"/>
<reference evidence="1 2" key="1">
    <citation type="submission" date="2019-09" db="EMBL/GenBank/DDBJ databases">
        <authorList>
            <person name="Ou C."/>
        </authorList>
    </citation>
    <scope>NUCLEOTIDE SEQUENCE [LARGE SCALE GENOMIC DNA]</scope>
    <source>
        <strain evidence="1">S2</strain>
        <tissue evidence="1">Leaf</tissue>
    </source>
</reference>
<dbReference type="AlphaFoldDB" id="A0A5N5IGT6"/>
<gene>
    <name evidence="1" type="ORF">D8674_040457</name>
</gene>
<reference evidence="1 2" key="2">
    <citation type="submission" date="2019-11" db="EMBL/GenBank/DDBJ databases">
        <title>A de novo genome assembly of a pear dwarfing rootstock.</title>
        <authorList>
            <person name="Wang F."/>
            <person name="Wang J."/>
            <person name="Li S."/>
            <person name="Zhang Y."/>
            <person name="Fang M."/>
            <person name="Ma L."/>
            <person name="Zhao Y."/>
            <person name="Jiang S."/>
        </authorList>
    </citation>
    <scope>NUCLEOTIDE SEQUENCE [LARGE SCALE GENOMIC DNA]</scope>
    <source>
        <strain evidence="1">S2</strain>
        <tissue evidence="1">Leaf</tissue>
    </source>
</reference>
<comment type="caution">
    <text evidence="1">The sequence shown here is derived from an EMBL/GenBank/DDBJ whole genome shotgun (WGS) entry which is preliminary data.</text>
</comment>
<sequence>MKFDRGVKLGVEDLDGGVSEDVGVVDGAGVLGVGREDEVMGFVWPSPSSLESERELLADIGVKGTIWKKKSRQGFGVVIKVGEKLGVSGLLGALRMRKLMVVVL</sequence>
<organism evidence="1 2">
    <name type="scientific">Pyrus ussuriensis x Pyrus communis</name>
    <dbReference type="NCBI Taxonomy" id="2448454"/>
    <lineage>
        <taxon>Eukaryota</taxon>
        <taxon>Viridiplantae</taxon>
        <taxon>Streptophyta</taxon>
        <taxon>Embryophyta</taxon>
        <taxon>Tracheophyta</taxon>
        <taxon>Spermatophyta</taxon>
        <taxon>Magnoliopsida</taxon>
        <taxon>eudicotyledons</taxon>
        <taxon>Gunneridae</taxon>
        <taxon>Pentapetalae</taxon>
        <taxon>rosids</taxon>
        <taxon>fabids</taxon>
        <taxon>Rosales</taxon>
        <taxon>Rosaceae</taxon>
        <taxon>Amygdaloideae</taxon>
        <taxon>Maleae</taxon>
        <taxon>Pyrus</taxon>
    </lineage>
</organism>